<dbReference type="Gene3D" id="3.30.300.20">
    <property type="match status" value="1"/>
</dbReference>
<dbReference type="STRING" id="1121306.SAMN02745196_00342"/>
<comment type="subcellular location">
    <subcellularLocation>
        <location evidence="2">Cytoplasm</location>
    </subcellularLocation>
</comment>
<organism evidence="3 4">
    <name type="scientific">Clostridium collagenovorans DSM 3089</name>
    <dbReference type="NCBI Taxonomy" id="1121306"/>
    <lineage>
        <taxon>Bacteria</taxon>
        <taxon>Bacillati</taxon>
        <taxon>Bacillota</taxon>
        <taxon>Clostridia</taxon>
        <taxon>Eubacteriales</taxon>
        <taxon>Clostridiaceae</taxon>
        <taxon>Clostridium</taxon>
    </lineage>
</organism>
<reference evidence="3 4" key="1">
    <citation type="submission" date="2016-11" db="EMBL/GenBank/DDBJ databases">
        <authorList>
            <person name="Jaros S."/>
            <person name="Januszkiewicz K."/>
            <person name="Wedrychowicz H."/>
        </authorList>
    </citation>
    <scope>NUCLEOTIDE SEQUENCE [LARGE SCALE GENOMIC DNA]</scope>
    <source>
        <strain evidence="3 4">DSM 3089</strain>
    </source>
</reference>
<dbReference type="SUPFAM" id="SSF89919">
    <property type="entry name" value="Ribosome-binding factor A, RbfA"/>
    <property type="match status" value="1"/>
</dbReference>
<dbReference type="PANTHER" id="PTHR33515">
    <property type="entry name" value="RIBOSOME-BINDING FACTOR A, CHLOROPLASTIC-RELATED"/>
    <property type="match status" value="1"/>
</dbReference>
<keyword evidence="2" id="KW-0963">Cytoplasm</keyword>
<dbReference type="GO" id="GO:0030490">
    <property type="term" value="P:maturation of SSU-rRNA"/>
    <property type="evidence" value="ECO:0007669"/>
    <property type="project" value="UniProtKB-UniRule"/>
</dbReference>
<sequence length="120" mass="13606">MSKYRNGRLNEEIKKYVSGIIQNKVKDPRISTLASVTRVDVTSDLSYAKVYISTFGDEKSKKETIDALKKSSGFIRSELGKVLKVRHIPQIVIELDQSLEYGMHIESLLKKIGEESKSED</sequence>
<name>A0A1M5SW88_9CLOT</name>
<evidence type="ECO:0000313" key="4">
    <source>
        <dbReference type="Proteomes" id="UP000184526"/>
    </source>
</evidence>
<dbReference type="GO" id="GO:0005829">
    <property type="term" value="C:cytosol"/>
    <property type="evidence" value="ECO:0007669"/>
    <property type="project" value="TreeGrafter"/>
</dbReference>
<accession>A0A1M5SW88</accession>
<proteinExistence type="inferred from homology"/>
<dbReference type="NCBIfam" id="TIGR00082">
    <property type="entry name" value="rbfA"/>
    <property type="match status" value="1"/>
</dbReference>
<dbReference type="EMBL" id="FQXP01000003">
    <property type="protein sequence ID" value="SHH42774.1"/>
    <property type="molecule type" value="Genomic_DNA"/>
</dbReference>
<evidence type="ECO:0000313" key="3">
    <source>
        <dbReference type="EMBL" id="SHH42774.1"/>
    </source>
</evidence>
<dbReference type="InterPro" id="IPR023799">
    <property type="entry name" value="RbfA_dom_sf"/>
</dbReference>
<comment type="subunit">
    <text evidence="2">Monomer. Binds 30S ribosomal subunits, but not 50S ribosomal subunits or 70S ribosomes.</text>
</comment>
<dbReference type="InterPro" id="IPR000238">
    <property type="entry name" value="RbfA"/>
</dbReference>
<evidence type="ECO:0000256" key="2">
    <source>
        <dbReference type="HAMAP-Rule" id="MF_00003"/>
    </source>
</evidence>
<dbReference type="Proteomes" id="UP000184526">
    <property type="component" value="Unassembled WGS sequence"/>
</dbReference>
<dbReference type="OrthoDB" id="307788at2"/>
<dbReference type="InterPro" id="IPR015946">
    <property type="entry name" value="KH_dom-like_a/b"/>
</dbReference>
<dbReference type="InterPro" id="IPR020053">
    <property type="entry name" value="Ribosome-bd_factorA_CS"/>
</dbReference>
<evidence type="ECO:0000256" key="1">
    <source>
        <dbReference type="ARBA" id="ARBA00022517"/>
    </source>
</evidence>
<keyword evidence="1 2" id="KW-0690">Ribosome biogenesis</keyword>
<dbReference type="HAMAP" id="MF_00003">
    <property type="entry name" value="RbfA"/>
    <property type="match status" value="1"/>
</dbReference>
<dbReference type="PROSITE" id="PS01319">
    <property type="entry name" value="RBFA"/>
    <property type="match status" value="1"/>
</dbReference>
<dbReference type="AlphaFoldDB" id="A0A1M5SW88"/>
<dbReference type="Pfam" id="PF02033">
    <property type="entry name" value="RBFA"/>
    <property type="match status" value="1"/>
</dbReference>
<gene>
    <name evidence="2" type="primary">rbfA</name>
    <name evidence="3" type="ORF">SAMN02745196_00342</name>
</gene>
<dbReference type="PANTHER" id="PTHR33515:SF1">
    <property type="entry name" value="RIBOSOME-BINDING FACTOR A, CHLOROPLASTIC-RELATED"/>
    <property type="match status" value="1"/>
</dbReference>
<comment type="similarity">
    <text evidence="2">Belongs to the RbfA family.</text>
</comment>
<comment type="function">
    <text evidence="2">One of several proteins that assist in the late maturation steps of the functional core of the 30S ribosomal subunit. Associates with free 30S ribosomal subunits (but not with 30S subunits that are part of 70S ribosomes or polysomes). Required for efficient processing of 16S rRNA. May interact with the 5'-terminal helix region of 16S rRNA.</text>
</comment>
<keyword evidence="4" id="KW-1185">Reference proteome</keyword>
<dbReference type="RefSeq" id="WP_072829439.1">
    <property type="nucleotide sequence ID" value="NZ_FQXP01000003.1"/>
</dbReference>
<protein>
    <recommendedName>
        <fullName evidence="2">Ribosome-binding factor A</fullName>
    </recommendedName>
</protein>
<dbReference type="GO" id="GO:0043024">
    <property type="term" value="F:ribosomal small subunit binding"/>
    <property type="evidence" value="ECO:0007669"/>
    <property type="project" value="TreeGrafter"/>
</dbReference>